<evidence type="ECO:0000256" key="1">
    <source>
        <dbReference type="ARBA" id="ARBA00023235"/>
    </source>
</evidence>
<dbReference type="eggNOG" id="COG1605">
    <property type="taxonomic scope" value="Bacteria"/>
</dbReference>
<dbReference type="AlphaFoldDB" id="A0A098M8L0"/>
<keyword evidence="1" id="KW-0413">Isomerase</keyword>
<dbReference type="Proteomes" id="UP000029734">
    <property type="component" value="Unassembled WGS sequence"/>
</dbReference>
<dbReference type="GO" id="GO:0009697">
    <property type="term" value="P:salicylic acid biosynthetic process"/>
    <property type="evidence" value="ECO:0007669"/>
    <property type="project" value="InterPro"/>
</dbReference>
<sequence>MVTDNGLKALRMELDKIDEQLLDNMKARLDCCVQIALHKREHNIPMMQPSRINFVQERAARYAEAHRISPDFLRQLYTLIISETCRVEDVVIGNTITGGHN</sequence>
<dbReference type="PANTHER" id="PTHR38041:SF1">
    <property type="entry name" value="CHORISMATE MUTASE"/>
    <property type="match status" value="1"/>
</dbReference>
<dbReference type="GO" id="GO:0016835">
    <property type="term" value="F:carbon-oxygen lyase activity"/>
    <property type="evidence" value="ECO:0007669"/>
    <property type="project" value="InterPro"/>
</dbReference>
<dbReference type="GO" id="GO:0046417">
    <property type="term" value="P:chorismate metabolic process"/>
    <property type="evidence" value="ECO:0007669"/>
    <property type="project" value="InterPro"/>
</dbReference>
<reference evidence="3 4" key="2">
    <citation type="submission" date="2014-10" db="EMBL/GenBank/DDBJ databases">
        <title>Comparative genomics of the Paenibacillus odorifer group.</title>
        <authorList>
            <person name="Tsai Y.-C."/>
            <person name="Martin N."/>
            <person name="Korlach J."/>
            <person name="Wiedmann M."/>
        </authorList>
    </citation>
    <scope>NUCLEOTIDE SEQUENCE [LARGE SCALE GENOMIC DNA]</scope>
    <source>
        <strain evidence="3 4">DSM 18334</strain>
    </source>
</reference>
<dbReference type="InterPro" id="IPR036263">
    <property type="entry name" value="Chorismate_II_sf"/>
</dbReference>
<keyword evidence="4" id="KW-1185">Reference proteome</keyword>
<dbReference type="InterPro" id="IPR002701">
    <property type="entry name" value="CM_II_prokaryot"/>
</dbReference>
<organism evidence="3 4">
    <name type="scientific">Paenibacillus wynnii</name>
    <dbReference type="NCBI Taxonomy" id="268407"/>
    <lineage>
        <taxon>Bacteria</taxon>
        <taxon>Bacillati</taxon>
        <taxon>Bacillota</taxon>
        <taxon>Bacilli</taxon>
        <taxon>Bacillales</taxon>
        <taxon>Paenibacillaceae</taxon>
        <taxon>Paenibacillus</taxon>
    </lineage>
</organism>
<dbReference type="RefSeq" id="WP_036649247.1">
    <property type="nucleotide sequence ID" value="NZ_JQCR01000002.1"/>
</dbReference>
<dbReference type="InterPro" id="IPR051331">
    <property type="entry name" value="Chorismate_mutase-related"/>
</dbReference>
<dbReference type="InterPro" id="IPR036979">
    <property type="entry name" value="CM_dom_sf"/>
</dbReference>
<dbReference type="NCBIfam" id="TIGR01803">
    <property type="entry name" value="CM-like"/>
    <property type="match status" value="1"/>
</dbReference>
<dbReference type="SMART" id="SM00830">
    <property type="entry name" value="CM_2"/>
    <property type="match status" value="1"/>
</dbReference>
<dbReference type="Gene3D" id="1.20.59.10">
    <property type="entry name" value="Chorismate mutase"/>
    <property type="match status" value="1"/>
</dbReference>
<dbReference type="STRING" id="268407.PWYN_05595"/>
<evidence type="ECO:0000259" key="2">
    <source>
        <dbReference type="PROSITE" id="PS51168"/>
    </source>
</evidence>
<dbReference type="Pfam" id="PF01817">
    <property type="entry name" value="CM_2"/>
    <property type="match status" value="1"/>
</dbReference>
<name>A0A098M8L0_9BACL</name>
<protein>
    <submittedName>
        <fullName evidence="3">4-amino-4-deoxychorismate mutase</fullName>
    </submittedName>
</protein>
<feature type="domain" description="Chorismate mutase" evidence="2">
    <location>
        <begin position="1"/>
        <end position="92"/>
    </location>
</feature>
<dbReference type="SUPFAM" id="SSF48600">
    <property type="entry name" value="Chorismate mutase II"/>
    <property type="match status" value="1"/>
</dbReference>
<dbReference type="InterPro" id="IPR008241">
    <property type="entry name" value="Isochorismate_pyruvate-lyase"/>
</dbReference>
<evidence type="ECO:0000313" key="4">
    <source>
        <dbReference type="Proteomes" id="UP000029734"/>
    </source>
</evidence>
<accession>A0A098M8L0</accession>
<reference evidence="3 4" key="1">
    <citation type="submission" date="2014-08" db="EMBL/GenBank/DDBJ databases">
        <authorList>
            <person name="den Bakker H.C."/>
        </authorList>
    </citation>
    <scope>NUCLEOTIDE SEQUENCE [LARGE SCALE GENOMIC DNA]</scope>
    <source>
        <strain evidence="3 4">DSM 18334</strain>
    </source>
</reference>
<dbReference type="PROSITE" id="PS51168">
    <property type="entry name" value="CHORISMATE_MUT_2"/>
    <property type="match status" value="1"/>
</dbReference>
<dbReference type="PANTHER" id="PTHR38041">
    <property type="entry name" value="CHORISMATE MUTASE"/>
    <property type="match status" value="1"/>
</dbReference>
<comment type="caution">
    <text evidence="3">The sequence shown here is derived from an EMBL/GenBank/DDBJ whole genome shotgun (WGS) entry which is preliminary data.</text>
</comment>
<dbReference type="EMBL" id="JQCR01000002">
    <property type="protein sequence ID" value="KGE18885.1"/>
    <property type="molecule type" value="Genomic_DNA"/>
</dbReference>
<proteinExistence type="predicted"/>
<evidence type="ECO:0000313" key="3">
    <source>
        <dbReference type="EMBL" id="KGE18885.1"/>
    </source>
</evidence>
<gene>
    <name evidence="3" type="ORF">PWYN_05595</name>
</gene>
<dbReference type="GO" id="GO:0004106">
    <property type="term" value="F:chorismate mutase activity"/>
    <property type="evidence" value="ECO:0007669"/>
    <property type="project" value="InterPro"/>
</dbReference>